<gene>
    <name evidence="2" type="ORF">E1298_31765</name>
</gene>
<proteinExistence type="predicted"/>
<dbReference type="EMBL" id="SMKU01000226">
    <property type="protein sequence ID" value="TDD75127.1"/>
    <property type="molecule type" value="Genomic_DNA"/>
</dbReference>
<sequence>MQASLGAFITDNRFTADPEVKLLLNGVRGKEVQNRTGAHCPDCGTGRRAGTHGRREPLLERLTRAIADLDAMFGRLWRLRTVRVVLFVVLTVVATRYPGAWQALL</sequence>
<evidence type="ECO:0000313" key="2">
    <source>
        <dbReference type="EMBL" id="TDD75127.1"/>
    </source>
</evidence>
<feature type="transmembrane region" description="Helical" evidence="1">
    <location>
        <begin position="81"/>
        <end position="99"/>
    </location>
</feature>
<evidence type="ECO:0000256" key="1">
    <source>
        <dbReference type="SAM" id="Phobius"/>
    </source>
</evidence>
<protein>
    <submittedName>
        <fullName evidence="2">Uncharacterized protein</fullName>
    </submittedName>
</protein>
<comment type="caution">
    <text evidence="2">The sequence shown here is derived from an EMBL/GenBank/DDBJ whole genome shotgun (WGS) entry which is preliminary data.</text>
</comment>
<keyword evidence="1" id="KW-0472">Membrane</keyword>
<evidence type="ECO:0000313" key="3">
    <source>
        <dbReference type="Proteomes" id="UP000294513"/>
    </source>
</evidence>
<keyword evidence="1" id="KW-0812">Transmembrane</keyword>
<organism evidence="2 3">
    <name type="scientific">Actinomadura rubrisoli</name>
    <dbReference type="NCBI Taxonomy" id="2530368"/>
    <lineage>
        <taxon>Bacteria</taxon>
        <taxon>Bacillati</taxon>
        <taxon>Actinomycetota</taxon>
        <taxon>Actinomycetes</taxon>
        <taxon>Streptosporangiales</taxon>
        <taxon>Thermomonosporaceae</taxon>
        <taxon>Actinomadura</taxon>
    </lineage>
</organism>
<reference evidence="2 3" key="1">
    <citation type="submission" date="2019-03" db="EMBL/GenBank/DDBJ databases">
        <title>Draft genome sequences of novel Actinobacteria.</title>
        <authorList>
            <person name="Sahin N."/>
            <person name="Ay H."/>
            <person name="Saygin H."/>
        </authorList>
    </citation>
    <scope>NUCLEOTIDE SEQUENCE [LARGE SCALE GENOMIC DNA]</scope>
    <source>
        <strain evidence="2 3">H3C3</strain>
    </source>
</reference>
<keyword evidence="1" id="KW-1133">Transmembrane helix</keyword>
<keyword evidence="3" id="KW-1185">Reference proteome</keyword>
<dbReference type="AlphaFoldDB" id="A0A4V2YTU0"/>
<accession>A0A4V2YTU0</accession>
<name>A0A4V2YTU0_9ACTN</name>
<dbReference type="Proteomes" id="UP000294513">
    <property type="component" value="Unassembled WGS sequence"/>
</dbReference>
<dbReference type="RefSeq" id="WP_131899833.1">
    <property type="nucleotide sequence ID" value="NZ_SMKU01000226.1"/>
</dbReference>